<reference evidence="2" key="1">
    <citation type="submission" date="2020-06" db="EMBL/GenBank/DDBJ databases">
        <authorList>
            <person name="Li T."/>
            <person name="Hu X."/>
            <person name="Zhang T."/>
            <person name="Song X."/>
            <person name="Zhang H."/>
            <person name="Dai N."/>
            <person name="Sheng W."/>
            <person name="Hou X."/>
            <person name="Wei L."/>
        </authorList>
    </citation>
    <scope>NUCLEOTIDE SEQUENCE</scope>
    <source>
        <strain evidence="2">G02</strain>
        <tissue evidence="2">Leaf</tissue>
    </source>
</reference>
<evidence type="ECO:0000256" key="1">
    <source>
        <dbReference type="SAM" id="Phobius"/>
    </source>
</evidence>
<sequence>MGAFKEVYTGLPLFKDSFLSQNSKLRFSKGASSLDSFLFSLRHSFFGAWASAILMYLVASARKLSNLEADFLTKDLKKSSSRSAWKKALALTS</sequence>
<evidence type="ECO:0000313" key="2">
    <source>
        <dbReference type="EMBL" id="KAL0414893.1"/>
    </source>
</evidence>
<accession>A0AAW2UDM1</accession>
<feature type="transmembrane region" description="Helical" evidence="1">
    <location>
        <begin position="37"/>
        <end position="59"/>
    </location>
</feature>
<comment type="caution">
    <text evidence="2">The sequence shown here is derived from an EMBL/GenBank/DDBJ whole genome shotgun (WGS) entry which is preliminary data.</text>
</comment>
<organism evidence="2">
    <name type="scientific">Sesamum radiatum</name>
    <name type="common">Black benniseed</name>
    <dbReference type="NCBI Taxonomy" id="300843"/>
    <lineage>
        <taxon>Eukaryota</taxon>
        <taxon>Viridiplantae</taxon>
        <taxon>Streptophyta</taxon>
        <taxon>Embryophyta</taxon>
        <taxon>Tracheophyta</taxon>
        <taxon>Spermatophyta</taxon>
        <taxon>Magnoliopsida</taxon>
        <taxon>eudicotyledons</taxon>
        <taxon>Gunneridae</taxon>
        <taxon>Pentapetalae</taxon>
        <taxon>asterids</taxon>
        <taxon>lamiids</taxon>
        <taxon>Lamiales</taxon>
        <taxon>Pedaliaceae</taxon>
        <taxon>Sesamum</taxon>
    </lineage>
</organism>
<dbReference type="AlphaFoldDB" id="A0AAW2UDM1"/>
<proteinExistence type="predicted"/>
<name>A0AAW2UDM1_SESRA</name>
<gene>
    <name evidence="2" type="ORF">Sradi_1691000</name>
</gene>
<reference evidence="2" key="2">
    <citation type="journal article" date="2024" name="Plant">
        <title>Genomic evolution and insights into agronomic trait innovations of Sesamum species.</title>
        <authorList>
            <person name="Miao H."/>
            <person name="Wang L."/>
            <person name="Qu L."/>
            <person name="Liu H."/>
            <person name="Sun Y."/>
            <person name="Le M."/>
            <person name="Wang Q."/>
            <person name="Wei S."/>
            <person name="Zheng Y."/>
            <person name="Lin W."/>
            <person name="Duan Y."/>
            <person name="Cao H."/>
            <person name="Xiong S."/>
            <person name="Wang X."/>
            <person name="Wei L."/>
            <person name="Li C."/>
            <person name="Ma Q."/>
            <person name="Ju M."/>
            <person name="Zhao R."/>
            <person name="Li G."/>
            <person name="Mu C."/>
            <person name="Tian Q."/>
            <person name="Mei H."/>
            <person name="Zhang T."/>
            <person name="Gao T."/>
            <person name="Zhang H."/>
        </authorList>
    </citation>
    <scope>NUCLEOTIDE SEQUENCE</scope>
    <source>
        <strain evidence="2">G02</strain>
    </source>
</reference>
<keyword evidence="1" id="KW-0812">Transmembrane</keyword>
<dbReference type="EMBL" id="JACGWJ010000006">
    <property type="protein sequence ID" value="KAL0414893.1"/>
    <property type="molecule type" value="Genomic_DNA"/>
</dbReference>
<keyword evidence="1" id="KW-1133">Transmembrane helix</keyword>
<keyword evidence="1" id="KW-0472">Membrane</keyword>
<protein>
    <submittedName>
        <fullName evidence="2">Uncharacterized protein</fullName>
    </submittedName>
</protein>